<evidence type="ECO:0008006" key="3">
    <source>
        <dbReference type="Google" id="ProtNLM"/>
    </source>
</evidence>
<protein>
    <recommendedName>
        <fullName evidence="3">FYVE-type domain-containing protein</fullName>
    </recommendedName>
</protein>
<gene>
    <name evidence="1" type="ORF">PM001_LOCUS22462</name>
</gene>
<organism evidence="1 2">
    <name type="scientific">Peronospora matthiolae</name>
    <dbReference type="NCBI Taxonomy" id="2874970"/>
    <lineage>
        <taxon>Eukaryota</taxon>
        <taxon>Sar</taxon>
        <taxon>Stramenopiles</taxon>
        <taxon>Oomycota</taxon>
        <taxon>Peronosporomycetes</taxon>
        <taxon>Peronosporales</taxon>
        <taxon>Peronosporaceae</taxon>
        <taxon>Peronospora</taxon>
    </lineage>
</organism>
<name>A0AAV1UUI2_9STRA</name>
<dbReference type="Proteomes" id="UP001162060">
    <property type="component" value="Unassembled WGS sequence"/>
</dbReference>
<dbReference type="EMBL" id="CAKLBY020000227">
    <property type="protein sequence ID" value="CAK7937312.1"/>
    <property type="molecule type" value="Genomic_DNA"/>
</dbReference>
<comment type="caution">
    <text evidence="1">The sequence shown here is derived from an EMBL/GenBank/DDBJ whole genome shotgun (WGS) entry which is preliminary data.</text>
</comment>
<dbReference type="AlphaFoldDB" id="A0AAV1UUI2"/>
<dbReference type="PANTHER" id="PTHR13510:SF44">
    <property type="entry name" value="RABENOSYN-5"/>
    <property type="match status" value="1"/>
</dbReference>
<proteinExistence type="predicted"/>
<dbReference type="InterPro" id="IPR052727">
    <property type="entry name" value="Rab4/Rab5_effector"/>
</dbReference>
<evidence type="ECO:0000313" key="1">
    <source>
        <dbReference type="EMBL" id="CAK7937312.1"/>
    </source>
</evidence>
<evidence type="ECO:0000313" key="2">
    <source>
        <dbReference type="Proteomes" id="UP001162060"/>
    </source>
</evidence>
<dbReference type="PANTHER" id="PTHR13510">
    <property type="entry name" value="FYVE-FINGER-CONTAINING RAB5 EFFECTOR PROTEIN RABENOSYN-5-RELATED"/>
    <property type="match status" value="1"/>
</dbReference>
<accession>A0AAV1UUI2</accession>
<reference evidence="1" key="1">
    <citation type="submission" date="2024-01" db="EMBL/GenBank/DDBJ databases">
        <authorList>
            <person name="Webb A."/>
        </authorList>
    </citation>
    <scope>NUCLEOTIDE SEQUENCE</scope>
    <source>
        <strain evidence="1">Pm1</strain>
    </source>
</reference>
<sequence>MPKDTYRANPYADVHLSDLQRHQLIDVVNGCVQSHFEKYEHFVMADKHQMDERRWERVKFKDGLNVYAERSVHDQARKGLQPKAAVPEGEAEKELVAMMCVGTLVGDLEDLMFGILSTTWDALRIKAAYIGSVVSGAILCNVVEPSVKEPFRSVIVRWMASNGVTKAGQSRDFVVIEATDVVELHNGERIGYHVFHSVDFPQTRPLPNTVRGNMSSVSLFRHVHSTIIDSFASCVVDPGMVIKRLQFIPFAATGMLCATSYVHCGQMKKLAWMLQRRHVDRKHRDESYQKKKCVMCGKNKSIPGLNRSTCKLCHGYVCSSCKVRVQMKFIGQDSELVERKISFCSQCMSKAINCGTREAAQEQAVYYHDSYDSASTYSESILSDSSSSLSH</sequence>
<dbReference type="InterPro" id="IPR023393">
    <property type="entry name" value="START-like_dom_sf"/>
</dbReference>
<dbReference type="Gene3D" id="3.30.530.20">
    <property type="match status" value="1"/>
</dbReference>